<sequence length="319" mass="35035">MTNPVHPAAAVLDPDIPEPARTILAAHERVLPPPFVAIPRPRFGGRGLKVAGLALAQAPLWVYLPALACWTFSKRIRLLGIAAQVAVFCPIVFFGVYGFAFNTMIGVPLQLIAFLVLLTLSGEPKLPRLMRRYQDRYVRSQDLDGQAKVLLSRAQTAVVTVFNSHVHRQGLLDDVRNTVTLPHQLWDVAQTLAELSRLRAAQVRGSLGLNTPRVVEALRPQQRALGLATESVVKRVEALEGYAARTRAADEAFLELHAIQALVEGNGDYRELLARTVRDELALAEIDGLTERARLIEEALHASVEQARRVGLSLIPKAS</sequence>
<name>A0ABP6BXI8_9ACTN</name>
<comment type="caution">
    <text evidence="2">The sequence shown here is derived from an EMBL/GenBank/DDBJ whole genome shotgun (WGS) entry which is preliminary data.</text>
</comment>
<evidence type="ECO:0000313" key="2">
    <source>
        <dbReference type="EMBL" id="GAA2590207.1"/>
    </source>
</evidence>
<feature type="transmembrane region" description="Helical" evidence="1">
    <location>
        <begin position="78"/>
        <end position="99"/>
    </location>
</feature>
<evidence type="ECO:0000313" key="3">
    <source>
        <dbReference type="Proteomes" id="UP001501509"/>
    </source>
</evidence>
<dbReference type="RefSeq" id="WP_344540405.1">
    <property type="nucleotide sequence ID" value="NZ_BAAATD010000002.1"/>
</dbReference>
<keyword evidence="1" id="KW-0472">Membrane</keyword>
<accession>A0ABP6BXI8</accession>
<organism evidence="2 3">
    <name type="scientific">Actinomadura fulvescens</name>
    <dbReference type="NCBI Taxonomy" id="46160"/>
    <lineage>
        <taxon>Bacteria</taxon>
        <taxon>Bacillati</taxon>
        <taxon>Actinomycetota</taxon>
        <taxon>Actinomycetes</taxon>
        <taxon>Streptosporangiales</taxon>
        <taxon>Thermomonosporaceae</taxon>
        <taxon>Actinomadura</taxon>
    </lineage>
</organism>
<reference evidence="3" key="1">
    <citation type="journal article" date="2019" name="Int. J. Syst. Evol. Microbiol.">
        <title>The Global Catalogue of Microorganisms (GCM) 10K type strain sequencing project: providing services to taxonomists for standard genome sequencing and annotation.</title>
        <authorList>
            <consortium name="The Broad Institute Genomics Platform"/>
            <consortium name="The Broad Institute Genome Sequencing Center for Infectious Disease"/>
            <person name="Wu L."/>
            <person name="Ma J."/>
        </authorList>
    </citation>
    <scope>NUCLEOTIDE SEQUENCE [LARGE SCALE GENOMIC DNA]</scope>
    <source>
        <strain evidence="3">JCM 6833</strain>
    </source>
</reference>
<gene>
    <name evidence="2" type="ORF">GCM10010411_23940</name>
</gene>
<dbReference type="Proteomes" id="UP001501509">
    <property type="component" value="Unassembled WGS sequence"/>
</dbReference>
<dbReference type="EMBL" id="BAAATD010000002">
    <property type="protein sequence ID" value="GAA2590207.1"/>
    <property type="molecule type" value="Genomic_DNA"/>
</dbReference>
<proteinExistence type="predicted"/>
<keyword evidence="1" id="KW-0812">Transmembrane</keyword>
<feature type="transmembrane region" description="Helical" evidence="1">
    <location>
        <begin position="50"/>
        <end position="71"/>
    </location>
</feature>
<feature type="transmembrane region" description="Helical" evidence="1">
    <location>
        <begin position="105"/>
        <end position="122"/>
    </location>
</feature>
<protein>
    <submittedName>
        <fullName evidence="2">Uncharacterized protein</fullName>
    </submittedName>
</protein>
<keyword evidence="1" id="KW-1133">Transmembrane helix</keyword>
<keyword evidence="3" id="KW-1185">Reference proteome</keyword>
<evidence type="ECO:0000256" key="1">
    <source>
        <dbReference type="SAM" id="Phobius"/>
    </source>
</evidence>